<dbReference type="EMBL" id="KE503206">
    <property type="protein sequence ID" value="EPX74435.1"/>
    <property type="molecule type" value="Genomic_DNA"/>
</dbReference>
<evidence type="ECO:0000256" key="2">
    <source>
        <dbReference type="ARBA" id="ARBA00023134"/>
    </source>
</evidence>
<dbReference type="InterPro" id="IPR006689">
    <property type="entry name" value="Small_GTPase_ARF/SAR"/>
</dbReference>
<reference evidence="4 5" key="1">
    <citation type="journal article" date="2011" name="Science">
        <title>Comparative functional genomics of the fission yeasts.</title>
        <authorList>
            <person name="Rhind N."/>
            <person name="Chen Z."/>
            <person name="Yassour M."/>
            <person name="Thompson D.A."/>
            <person name="Haas B.J."/>
            <person name="Habib N."/>
            <person name="Wapinski I."/>
            <person name="Roy S."/>
            <person name="Lin M.F."/>
            <person name="Heiman D.I."/>
            <person name="Young S.K."/>
            <person name="Furuya K."/>
            <person name="Guo Y."/>
            <person name="Pidoux A."/>
            <person name="Chen H.M."/>
            <person name="Robbertse B."/>
            <person name="Goldberg J.M."/>
            <person name="Aoki K."/>
            <person name="Bayne E.H."/>
            <person name="Berlin A.M."/>
            <person name="Desjardins C.A."/>
            <person name="Dobbs E."/>
            <person name="Dukaj L."/>
            <person name="Fan L."/>
            <person name="FitzGerald M.G."/>
            <person name="French C."/>
            <person name="Gujja S."/>
            <person name="Hansen K."/>
            <person name="Keifenheim D."/>
            <person name="Levin J.Z."/>
            <person name="Mosher R.A."/>
            <person name="Mueller C.A."/>
            <person name="Pfiffner J."/>
            <person name="Priest M."/>
            <person name="Russ C."/>
            <person name="Smialowska A."/>
            <person name="Swoboda P."/>
            <person name="Sykes S.M."/>
            <person name="Vaughn M."/>
            <person name="Vengrova S."/>
            <person name="Yoder R."/>
            <person name="Zeng Q."/>
            <person name="Allshire R."/>
            <person name="Baulcombe D."/>
            <person name="Birren B.W."/>
            <person name="Brown W."/>
            <person name="Ekwall K."/>
            <person name="Kellis M."/>
            <person name="Leatherwood J."/>
            <person name="Levin H."/>
            <person name="Margalit H."/>
            <person name="Martienssen R."/>
            <person name="Nieduszynski C.A."/>
            <person name="Spatafora J.W."/>
            <person name="Friedman N."/>
            <person name="Dalgaard J.Z."/>
            <person name="Baumann P."/>
            <person name="Niki H."/>
            <person name="Regev A."/>
            <person name="Nusbaum C."/>
        </authorList>
    </citation>
    <scope>NUCLEOTIDE SEQUENCE [LARGE SCALE GENOMIC DNA]</scope>
    <source>
        <strain evidence="5">yFS286</strain>
    </source>
</reference>
<protein>
    <submittedName>
        <fullName evidence="4">ADP-ribosylation factor Alp41</fullName>
    </submittedName>
</protein>
<keyword evidence="1 3" id="KW-0547">Nucleotide-binding</keyword>
<dbReference type="eggNOG" id="KOG0073">
    <property type="taxonomic scope" value="Eukaryota"/>
</dbReference>
<dbReference type="SMART" id="SM00177">
    <property type="entry name" value="ARF"/>
    <property type="match status" value="1"/>
</dbReference>
<dbReference type="Gene3D" id="3.40.50.300">
    <property type="entry name" value="P-loop containing nucleotide triphosphate hydrolases"/>
    <property type="match status" value="1"/>
</dbReference>
<dbReference type="VEuPathDB" id="FungiDB:SOCG_03644"/>
<dbReference type="Proteomes" id="UP000016088">
    <property type="component" value="Unassembled WGS sequence"/>
</dbReference>
<keyword evidence="2 3" id="KW-0342">GTP-binding</keyword>
<name>S9R886_SCHOY</name>
<dbReference type="GeneID" id="25032616"/>
<dbReference type="GO" id="GO:0005525">
    <property type="term" value="F:GTP binding"/>
    <property type="evidence" value="ECO:0007669"/>
    <property type="project" value="UniProtKB-KW"/>
</dbReference>
<proteinExistence type="predicted"/>
<evidence type="ECO:0000256" key="1">
    <source>
        <dbReference type="ARBA" id="ARBA00022741"/>
    </source>
</evidence>
<dbReference type="RefSeq" id="XP_013017586.1">
    <property type="nucleotide sequence ID" value="XM_013162132.1"/>
</dbReference>
<organism evidence="4 5">
    <name type="scientific">Schizosaccharomyces octosporus (strain yFS286)</name>
    <name type="common">Fission yeast</name>
    <name type="synonym">Octosporomyces octosporus</name>
    <dbReference type="NCBI Taxonomy" id="483514"/>
    <lineage>
        <taxon>Eukaryota</taxon>
        <taxon>Fungi</taxon>
        <taxon>Dikarya</taxon>
        <taxon>Ascomycota</taxon>
        <taxon>Taphrinomycotina</taxon>
        <taxon>Schizosaccharomycetes</taxon>
        <taxon>Schizosaccharomycetales</taxon>
        <taxon>Schizosaccharomycetaceae</taxon>
        <taxon>Schizosaccharomyces</taxon>
    </lineage>
</organism>
<sequence>MGRKTIKPSNNHQSAIKQTCFTVNNLHRKLQKADGSKTDLQRGLDNADKYCISYVRVPDTYYKRGRTTIDNFFWKNYFESTEAIVWVVDSLDESRLKECEHQLHELLLEEKLLNVSLLILANKSDAAGSLNAKTIEQLLHLNDLKSRHYCIFSVSALTGEGIQEAIKWLASDLRESKMGLLSNR</sequence>
<dbReference type="PROSITE" id="PS51417">
    <property type="entry name" value="ARF"/>
    <property type="match status" value="1"/>
</dbReference>
<evidence type="ECO:0000256" key="3">
    <source>
        <dbReference type="PIRSR" id="PIRSR606689-1"/>
    </source>
</evidence>
<keyword evidence="5" id="KW-1185">Reference proteome</keyword>
<dbReference type="GO" id="GO:0003924">
    <property type="term" value="F:GTPase activity"/>
    <property type="evidence" value="ECO:0007669"/>
    <property type="project" value="InterPro"/>
</dbReference>
<gene>
    <name evidence="4" type="ORF">SOCG_03644</name>
</gene>
<dbReference type="HOGENOM" id="CLU_1469038_0_0_1"/>
<dbReference type="OrthoDB" id="2011769at2759"/>
<evidence type="ECO:0000313" key="5">
    <source>
        <dbReference type="Proteomes" id="UP000016088"/>
    </source>
</evidence>
<dbReference type="InterPro" id="IPR044612">
    <property type="entry name" value="ARL2/3"/>
</dbReference>
<dbReference type="Pfam" id="PF00025">
    <property type="entry name" value="Arf"/>
    <property type="match status" value="1"/>
</dbReference>
<dbReference type="PANTHER" id="PTHR45697">
    <property type="entry name" value="ADP-RIBOSYLATION FACTOR-LIKE PROTEIN 2-RELATED"/>
    <property type="match status" value="1"/>
</dbReference>
<evidence type="ECO:0000313" key="4">
    <source>
        <dbReference type="EMBL" id="EPX74435.1"/>
    </source>
</evidence>
<feature type="binding site" evidence="3">
    <location>
        <begin position="122"/>
        <end position="125"/>
    </location>
    <ligand>
        <name>GTP</name>
        <dbReference type="ChEBI" id="CHEBI:37565"/>
    </ligand>
</feature>
<dbReference type="InterPro" id="IPR027417">
    <property type="entry name" value="P-loop_NTPase"/>
</dbReference>
<accession>S9R886</accession>
<dbReference type="SUPFAM" id="SSF52540">
    <property type="entry name" value="P-loop containing nucleoside triphosphate hydrolases"/>
    <property type="match status" value="1"/>
</dbReference>
<dbReference type="AlphaFoldDB" id="S9R886"/>